<accession>W2QSS7</accession>
<dbReference type="RefSeq" id="XP_008898804.1">
    <property type="nucleotide sequence ID" value="XM_008900556.1"/>
</dbReference>
<sequence length="73" mass="8335">MMHRYTTTPSDSTEATGQDPLETHPVERRLTLGFRMETPEYAAAETVLLTRFRQFDGKEGVPRQIIIHTLAAF</sequence>
<proteinExistence type="predicted"/>
<dbReference type="AlphaFoldDB" id="W2QSS7"/>
<dbReference type="VEuPathDB" id="FungiDB:PPTG_21854"/>
<evidence type="ECO:0000313" key="2">
    <source>
        <dbReference type="EMBL" id="ETN16016.1"/>
    </source>
</evidence>
<organism evidence="2 3">
    <name type="scientific">Phytophthora nicotianae (strain INRA-310)</name>
    <name type="common">Phytophthora parasitica</name>
    <dbReference type="NCBI Taxonomy" id="761204"/>
    <lineage>
        <taxon>Eukaryota</taxon>
        <taxon>Sar</taxon>
        <taxon>Stramenopiles</taxon>
        <taxon>Oomycota</taxon>
        <taxon>Peronosporomycetes</taxon>
        <taxon>Peronosporales</taxon>
        <taxon>Peronosporaceae</taxon>
        <taxon>Phytophthora</taxon>
    </lineage>
</organism>
<reference evidence="3" key="1">
    <citation type="submission" date="2011-12" db="EMBL/GenBank/DDBJ databases">
        <authorList>
            <consortium name="The Broad Institute Genome Sequencing Platform"/>
            <person name="Russ C."/>
            <person name="Tyler B."/>
            <person name="Panabieres F."/>
            <person name="Shan W."/>
            <person name="Tripathy S."/>
            <person name="Grunwald N."/>
            <person name="Machado M."/>
            <person name="Young S.K."/>
            <person name="Zeng Q."/>
            <person name="Gargeya S."/>
            <person name="Fitzgerald M."/>
            <person name="Haas B."/>
            <person name="Abouelleil A."/>
            <person name="Alvarado L."/>
            <person name="Arachchi H.M."/>
            <person name="Berlin A."/>
            <person name="Chapman S.B."/>
            <person name="Gearin G."/>
            <person name="Goldberg J."/>
            <person name="Griggs A."/>
            <person name="Gujja S."/>
            <person name="Hansen M."/>
            <person name="Heiman D."/>
            <person name="Howarth C."/>
            <person name="Larimer J."/>
            <person name="Lui A."/>
            <person name="MacDonald P.J.P."/>
            <person name="McCowen C."/>
            <person name="Montmayeur A."/>
            <person name="Murphy C."/>
            <person name="Neiman D."/>
            <person name="Pearson M."/>
            <person name="Priest M."/>
            <person name="Roberts A."/>
            <person name="Saif S."/>
            <person name="Shea T."/>
            <person name="Sisk P."/>
            <person name="Stolte C."/>
            <person name="Sykes S."/>
            <person name="Wortman J."/>
            <person name="Nusbaum C."/>
            <person name="Birren B."/>
        </authorList>
    </citation>
    <scope>NUCLEOTIDE SEQUENCE [LARGE SCALE GENOMIC DNA]</scope>
    <source>
        <strain evidence="3">INRA-310</strain>
    </source>
</reference>
<feature type="region of interest" description="Disordered" evidence="1">
    <location>
        <begin position="1"/>
        <end position="25"/>
    </location>
</feature>
<gene>
    <name evidence="2" type="ORF">PPTG_21854</name>
</gene>
<evidence type="ECO:0000313" key="3">
    <source>
        <dbReference type="Proteomes" id="UP000018817"/>
    </source>
</evidence>
<name>W2QSS7_PHYN3</name>
<reference evidence="2 3" key="2">
    <citation type="submission" date="2013-11" db="EMBL/GenBank/DDBJ databases">
        <title>The Genome Sequence of Phytophthora parasitica INRA-310.</title>
        <authorList>
            <consortium name="The Broad Institute Genomics Platform"/>
            <person name="Russ C."/>
            <person name="Tyler B."/>
            <person name="Panabieres F."/>
            <person name="Shan W."/>
            <person name="Tripathy S."/>
            <person name="Grunwald N."/>
            <person name="Machado M."/>
            <person name="Johnson C.S."/>
            <person name="Arredondo F."/>
            <person name="Hong C."/>
            <person name="Coffey M."/>
            <person name="Young S.K."/>
            <person name="Zeng Q."/>
            <person name="Gargeya S."/>
            <person name="Fitzgerald M."/>
            <person name="Abouelleil A."/>
            <person name="Alvarado L."/>
            <person name="Chapman S.B."/>
            <person name="Gainer-Dewar J."/>
            <person name="Goldberg J."/>
            <person name="Griggs A."/>
            <person name="Gujja S."/>
            <person name="Hansen M."/>
            <person name="Howarth C."/>
            <person name="Imamovic A."/>
            <person name="Ireland A."/>
            <person name="Larimer J."/>
            <person name="McCowan C."/>
            <person name="Murphy C."/>
            <person name="Pearson M."/>
            <person name="Poon T.W."/>
            <person name="Priest M."/>
            <person name="Roberts A."/>
            <person name="Saif S."/>
            <person name="Shea T."/>
            <person name="Sykes S."/>
            <person name="Wortman J."/>
            <person name="Nusbaum C."/>
            <person name="Birren B."/>
        </authorList>
    </citation>
    <scope>NUCLEOTIDE SEQUENCE [LARGE SCALE GENOMIC DNA]</scope>
    <source>
        <strain evidence="2 3">INRA-310</strain>
    </source>
</reference>
<dbReference type="EMBL" id="KI669569">
    <property type="protein sequence ID" value="ETN16016.1"/>
    <property type="molecule type" value="Genomic_DNA"/>
</dbReference>
<feature type="compositionally biased region" description="Polar residues" evidence="1">
    <location>
        <begin position="1"/>
        <end position="16"/>
    </location>
</feature>
<protein>
    <submittedName>
        <fullName evidence="2">Uncharacterized protein</fullName>
    </submittedName>
</protein>
<evidence type="ECO:0000256" key="1">
    <source>
        <dbReference type="SAM" id="MobiDB-lite"/>
    </source>
</evidence>
<dbReference type="Proteomes" id="UP000018817">
    <property type="component" value="Unassembled WGS sequence"/>
</dbReference>
<dbReference type="GeneID" id="20190453"/>